<dbReference type="CTD" id="9800549"/>
<dbReference type="RefSeq" id="XP_003092735.2">
    <property type="nucleotide sequence ID" value="XM_003092687.2"/>
</dbReference>
<dbReference type="HOGENOM" id="CLU_007994_0_1_1"/>
<dbReference type="PANTHER" id="PTHR21447">
    <property type="entry name" value="RING-TYPE DOMAIN-CONTAINING PROTEIN-RELATED"/>
    <property type="match status" value="1"/>
</dbReference>
<proteinExistence type="predicted"/>
<feature type="coiled-coil region" evidence="1">
    <location>
        <begin position="494"/>
        <end position="546"/>
    </location>
</feature>
<evidence type="ECO:0000313" key="3">
    <source>
        <dbReference type="EMBL" id="EFO96524.1"/>
    </source>
</evidence>
<dbReference type="GeneID" id="9800549"/>
<accession>E3NFU4</accession>
<dbReference type="KEGG" id="crq:GCK72_011186"/>
<dbReference type="OrthoDB" id="5874481at2759"/>
<organism evidence="4">
    <name type="scientific">Caenorhabditis remanei</name>
    <name type="common">Caenorhabditis vulgaris</name>
    <dbReference type="NCBI Taxonomy" id="31234"/>
    <lineage>
        <taxon>Eukaryota</taxon>
        <taxon>Metazoa</taxon>
        <taxon>Ecdysozoa</taxon>
        <taxon>Nematoda</taxon>
        <taxon>Chromadorea</taxon>
        <taxon>Rhabditida</taxon>
        <taxon>Rhabditina</taxon>
        <taxon>Rhabditomorpha</taxon>
        <taxon>Rhabditoidea</taxon>
        <taxon>Rhabditidae</taxon>
        <taxon>Peloderinae</taxon>
        <taxon>Caenorhabditis</taxon>
    </lineage>
</organism>
<protein>
    <recommendedName>
        <fullName evidence="2">DUF7809 domain-containing protein</fullName>
    </recommendedName>
</protein>
<keyword evidence="4" id="KW-1185">Reference proteome</keyword>
<dbReference type="EMBL" id="DS268643">
    <property type="protein sequence ID" value="EFO96524.1"/>
    <property type="molecule type" value="Genomic_DNA"/>
</dbReference>
<name>E3NFU4_CAERE</name>
<feature type="domain" description="DUF7809" evidence="2">
    <location>
        <begin position="112"/>
        <end position="215"/>
    </location>
</feature>
<dbReference type="AlphaFoldDB" id="E3NFU4"/>
<dbReference type="Pfam" id="PF25100">
    <property type="entry name" value="DUF7809"/>
    <property type="match status" value="1"/>
</dbReference>
<dbReference type="GO" id="GO:0045121">
    <property type="term" value="C:membrane raft"/>
    <property type="evidence" value="ECO:0007669"/>
    <property type="project" value="TreeGrafter"/>
</dbReference>
<keyword evidence="1" id="KW-0175">Coiled coil</keyword>
<dbReference type="PANTHER" id="PTHR21447:SF13">
    <property type="entry name" value="RING-TYPE DOMAIN-CONTAINING PROTEIN"/>
    <property type="match status" value="1"/>
</dbReference>
<reference evidence="3" key="1">
    <citation type="submission" date="2007-07" db="EMBL/GenBank/DDBJ databases">
        <title>PCAP assembly of the Caenorhabditis remanei genome.</title>
        <authorList>
            <consortium name="The Caenorhabditis remanei Sequencing Consortium"/>
            <person name="Wilson R.K."/>
        </authorList>
    </citation>
    <scope>NUCLEOTIDE SEQUENCE [LARGE SCALE GENOMIC DNA]</scope>
    <source>
        <strain evidence="3">PB4641</strain>
    </source>
</reference>
<gene>
    <name evidence="3" type="ORF">CRE_24245</name>
</gene>
<dbReference type="InterPro" id="IPR056711">
    <property type="entry name" value="DUF7809"/>
</dbReference>
<evidence type="ECO:0000259" key="2">
    <source>
        <dbReference type="Pfam" id="PF25100"/>
    </source>
</evidence>
<evidence type="ECO:0000313" key="4">
    <source>
        <dbReference type="Proteomes" id="UP000008281"/>
    </source>
</evidence>
<dbReference type="Proteomes" id="UP000008281">
    <property type="component" value="Unassembled WGS sequence"/>
</dbReference>
<evidence type="ECO:0000256" key="1">
    <source>
        <dbReference type="SAM" id="Coils"/>
    </source>
</evidence>
<dbReference type="GO" id="GO:0045087">
    <property type="term" value="P:innate immune response"/>
    <property type="evidence" value="ECO:0007669"/>
    <property type="project" value="TreeGrafter"/>
</dbReference>
<dbReference type="InParanoid" id="E3NFU4"/>
<sequence>MSKFLEINKRALVPGYLHRKSMFYILEEFQGNLQTFGGYPYGCSYGKEEECAQLLMNAAKNRLRMYGSAREFAENLKIYGSFSGNDLFFDLDEFPYQTNAIVYRSLKNDEEYICNLDLFVILQNILLGISENPPMLLAAALDYYLKNVEEEEEVNENSLKFVRFDEKIFEGIEKDLREMIAERRPNEPEHKLFTSEFPEIKSLVDVIEKRQELFHPTVKVVRLFEDGDQKFVMKAEIDYILNKTKDDTEIRFLHTMGMEEAERTLGKNTFEFIRCPIQRAKHRAVPIKGCGGGKQESNFYILAVDALFEYLRSVIFGAKILQKMSNFDEFSRVLSENLKNVFTVECKSPYFIRMSVLNGLSAKLPSEVEKLPAKEVRNAKCDGFTLQNLKNELKHLGLTEALPEIQDYAEVVYDHVDRVKAEEYLRTCDLFDAIEQCQLICIFNRIPNLKKFLHNQNGCGRVVGLKCDECEKEKKTPEVQISSQTQDPSKASIYSQICEEMMEIKKELEDLKNNYEKVVESEAKLKEELTLEKEKNRETILTLKAENAANERVIQQLLDKLTPISSNEDRQNAVEEASIWSGFPIWKPSNPSV</sequence>